<dbReference type="Proteomes" id="UP001357485">
    <property type="component" value="Unassembled WGS sequence"/>
</dbReference>
<gene>
    <name evidence="2" type="ORF">LTR16_012809</name>
</gene>
<accession>A0ABR0IU48</accession>
<feature type="non-terminal residue" evidence="2">
    <location>
        <position position="1"/>
    </location>
</feature>
<organism evidence="2 3">
    <name type="scientific">Cryomyces antarcticus</name>
    <dbReference type="NCBI Taxonomy" id="329879"/>
    <lineage>
        <taxon>Eukaryota</taxon>
        <taxon>Fungi</taxon>
        <taxon>Dikarya</taxon>
        <taxon>Ascomycota</taxon>
        <taxon>Pezizomycotina</taxon>
        <taxon>Dothideomycetes</taxon>
        <taxon>Dothideomycetes incertae sedis</taxon>
        <taxon>Cryomyces</taxon>
    </lineage>
</organism>
<feature type="region of interest" description="Disordered" evidence="1">
    <location>
        <begin position="54"/>
        <end position="73"/>
    </location>
</feature>
<feature type="compositionally biased region" description="Basic and acidic residues" evidence="1">
    <location>
        <begin position="63"/>
        <end position="73"/>
    </location>
</feature>
<evidence type="ECO:0000313" key="3">
    <source>
        <dbReference type="Proteomes" id="UP001357485"/>
    </source>
</evidence>
<evidence type="ECO:0000256" key="1">
    <source>
        <dbReference type="SAM" id="MobiDB-lite"/>
    </source>
</evidence>
<sequence length="73" mass="8870">ADGEGQEERRQDRPAHRLHHGRQVRRRREDRLRHRRRRHPRRLDGPRLRRAVAQALQGHHRRCQDDPVERAAG</sequence>
<feature type="compositionally biased region" description="Basic and acidic residues" evidence="1">
    <location>
        <begin position="1"/>
        <end position="15"/>
    </location>
</feature>
<keyword evidence="3" id="KW-1185">Reference proteome</keyword>
<dbReference type="EMBL" id="JAVRRA010030381">
    <property type="protein sequence ID" value="KAK5017177.1"/>
    <property type="molecule type" value="Genomic_DNA"/>
</dbReference>
<comment type="caution">
    <text evidence="2">The sequence shown here is derived from an EMBL/GenBank/DDBJ whole genome shotgun (WGS) entry which is preliminary data.</text>
</comment>
<name>A0ABR0IU48_9PEZI</name>
<feature type="region of interest" description="Disordered" evidence="1">
    <location>
        <begin position="1"/>
        <end position="48"/>
    </location>
</feature>
<feature type="non-terminal residue" evidence="2">
    <location>
        <position position="73"/>
    </location>
</feature>
<protein>
    <recommendedName>
        <fullName evidence="4">Glyceraldehyde-3-phosphate dehydrogenase</fullName>
    </recommendedName>
</protein>
<feature type="compositionally biased region" description="Basic residues" evidence="1">
    <location>
        <begin position="16"/>
        <end position="26"/>
    </location>
</feature>
<evidence type="ECO:0008006" key="4">
    <source>
        <dbReference type="Google" id="ProtNLM"/>
    </source>
</evidence>
<reference evidence="2 3" key="1">
    <citation type="submission" date="2023-08" db="EMBL/GenBank/DDBJ databases">
        <title>Black Yeasts Isolated from many extreme environments.</title>
        <authorList>
            <person name="Coleine C."/>
            <person name="Stajich J.E."/>
            <person name="Selbmann L."/>
        </authorList>
    </citation>
    <scope>NUCLEOTIDE SEQUENCE [LARGE SCALE GENOMIC DNA]</scope>
    <source>
        <strain evidence="2 3">CCFEE 536</strain>
    </source>
</reference>
<proteinExistence type="predicted"/>
<evidence type="ECO:0000313" key="2">
    <source>
        <dbReference type="EMBL" id="KAK5017177.1"/>
    </source>
</evidence>